<name>A0A0C2Y0Q3_HEBCY</name>
<organism evidence="1 2">
    <name type="scientific">Hebeloma cylindrosporum</name>
    <dbReference type="NCBI Taxonomy" id="76867"/>
    <lineage>
        <taxon>Eukaryota</taxon>
        <taxon>Fungi</taxon>
        <taxon>Dikarya</taxon>
        <taxon>Basidiomycota</taxon>
        <taxon>Agaricomycotina</taxon>
        <taxon>Agaricomycetes</taxon>
        <taxon>Agaricomycetidae</taxon>
        <taxon>Agaricales</taxon>
        <taxon>Agaricineae</taxon>
        <taxon>Hymenogastraceae</taxon>
        <taxon>Hebeloma</taxon>
    </lineage>
</organism>
<dbReference type="HOGENOM" id="CLU_2831456_0_0_1"/>
<keyword evidence="2" id="KW-1185">Reference proteome</keyword>
<reference evidence="2" key="2">
    <citation type="submission" date="2015-01" db="EMBL/GenBank/DDBJ databases">
        <title>Evolutionary Origins and Diversification of the Mycorrhizal Mutualists.</title>
        <authorList>
            <consortium name="DOE Joint Genome Institute"/>
            <consortium name="Mycorrhizal Genomics Consortium"/>
            <person name="Kohler A."/>
            <person name="Kuo A."/>
            <person name="Nagy L.G."/>
            <person name="Floudas D."/>
            <person name="Copeland A."/>
            <person name="Barry K.W."/>
            <person name="Cichocki N."/>
            <person name="Veneault-Fourrey C."/>
            <person name="LaButti K."/>
            <person name="Lindquist E.A."/>
            <person name="Lipzen A."/>
            <person name="Lundell T."/>
            <person name="Morin E."/>
            <person name="Murat C."/>
            <person name="Riley R."/>
            <person name="Ohm R."/>
            <person name="Sun H."/>
            <person name="Tunlid A."/>
            <person name="Henrissat B."/>
            <person name="Grigoriev I.V."/>
            <person name="Hibbett D.S."/>
            <person name="Martin F."/>
        </authorList>
    </citation>
    <scope>NUCLEOTIDE SEQUENCE [LARGE SCALE GENOMIC DNA]</scope>
    <source>
        <strain evidence="2">h7</strain>
    </source>
</reference>
<proteinExistence type="predicted"/>
<dbReference type="AlphaFoldDB" id="A0A0C2Y0Q3"/>
<gene>
    <name evidence="1" type="ORF">M413DRAFT_450122</name>
</gene>
<sequence>MAVMSGGSKRNEQRRGRCFYRYLSSGRERRTLTRRTGVGAIDGYDDELLGSGTNLGEGAVSEQRAR</sequence>
<protein>
    <submittedName>
        <fullName evidence="1">Uncharacterized protein</fullName>
    </submittedName>
</protein>
<accession>A0A0C2Y0Q3</accession>
<reference evidence="1 2" key="1">
    <citation type="submission" date="2014-04" db="EMBL/GenBank/DDBJ databases">
        <authorList>
            <consortium name="DOE Joint Genome Institute"/>
            <person name="Kuo A."/>
            <person name="Gay G."/>
            <person name="Dore J."/>
            <person name="Kohler A."/>
            <person name="Nagy L.G."/>
            <person name="Floudas D."/>
            <person name="Copeland A."/>
            <person name="Barry K.W."/>
            <person name="Cichocki N."/>
            <person name="Veneault-Fourrey C."/>
            <person name="LaButti K."/>
            <person name="Lindquist E.A."/>
            <person name="Lipzen A."/>
            <person name="Lundell T."/>
            <person name="Morin E."/>
            <person name="Murat C."/>
            <person name="Sun H."/>
            <person name="Tunlid A."/>
            <person name="Henrissat B."/>
            <person name="Grigoriev I.V."/>
            <person name="Hibbett D.S."/>
            <person name="Martin F."/>
            <person name="Nordberg H.P."/>
            <person name="Cantor M.N."/>
            <person name="Hua S.X."/>
        </authorList>
    </citation>
    <scope>NUCLEOTIDE SEQUENCE [LARGE SCALE GENOMIC DNA]</scope>
    <source>
        <strain evidence="2">h7</strain>
    </source>
</reference>
<evidence type="ECO:0000313" key="1">
    <source>
        <dbReference type="EMBL" id="KIM34677.1"/>
    </source>
</evidence>
<dbReference type="Proteomes" id="UP000053424">
    <property type="component" value="Unassembled WGS sequence"/>
</dbReference>
<dbReference type="EMBL" id="KN831880">
    <property type="protein sequence ID" value="KIM34677.1"/>
    <property type="molecule type" value="Genomic_DNA"/>
</dbReference>
<evidence type="ECO:0000313" key="2">
    <source>
        <dbReference type="Proteomes" id="UP000053424"/>
    </source>
</evidence>